<dbReference type="RefSeq" id="WP_320507485.1">
    <property type="nucleotide sequence ID" value="NZ_JAXCLW010000001.1"/>
</dbReference>
<proteinExistence type="predicted"/>
<keyword evidence="2" id="KW-1133">Transmembrane helix</keyword>
<dbReference type="Gene3D" id="1.20.120.1490">
    <property type="match status" value="1"/>
</dbReference>
<feature type="transmembrane region" description="Helical" evidence="2">
    <location>
        <begin position="7"/>
        <end position="34"/>
    </location>
</feature>
<evidence type="ECO:0000313" key="3">
    <source>
        <dbReference type="EMBL" id="MDY0882462.1"/>
    </source>
</evidence>
<evidence type="ECO:0000256" key="1">
    <source>
        <dbReference type="SAM" id="MobiDB-lite"/>
    </source>
</evidence>
<reference evidence="3 4" key="1">
    <citation type="journal article" date="2016" name="Antonie Van Leeuwenhoek">
        <title>Dongia soli sp. nov., isolated from soil from Dokdo, Korea.</title>
        <authorList>
            <person name="Kim D.U."/>
            <person name="Lee H."/>
            <person name="Kim H."/>
            <person name="Kim S.G."/>
            <person name="Ka J.O."/>
        </authorList>
    </citation>
    <scope>NUCLEOTIDE SEQUENCE [LARGE SCALE GENOMIC DNA]</scope>
    <source>
        <strain evidence="3 4">D78</strain>
    </source>
</reference>
<sequence>MTLSGRSAVIVAVGGIVSLCLNLFLIGLLVGGLWHGPHHGWGSGPVAADDRPSGEPSKIGFMTVPPEIRKELKDVLAPHEAEIDRMRDAMRLARAEVAKQLSADPFDPAAFEQALDTMQQQGQVAQQMMHGLIVEAAPKLSPEMRQRWAKRWLAPRDDAGRTSPEDQSNNDQAK</sequence>
<gene>
    <name evidence="3" type="ORF">SMD27_06385</name>
</gene>
<dbReference type="InterPro" id="IPR025961">
    <property type="entry name" value="Metal_resist"/>
</dbReference>
<dbReference type="Proteomes" id="UP001279642">
    <property type="component" value="Unassembled WGS sequence"/>
</dbReference>
<keyword evidence="4" id="KW-1185">Reference proteome</keyword>
<evidence type="ECO:0000256" key="2">
    <source>
        <dbReference type="SAM" id="Phobius"/>
    </source>
</evidence>
<feature type="compositionally biased region" description="Basic and acidic residues" evidence="1">
    <location>
        <begin position="154"/>
        <end position="164"/>
    </location>
</feature>
<organism evidence="3 4">
    <name type="scientific">Dongia soli</name>
    <dbReference type="NCBI Taxonomy" id="600628"/>
    <lineage>
        <taxon>Bacteria</taxon>
        <taxon>Pseudomonadati</taxon>
        <taxon>Pseudomonadota</taxon>
        <taxon>Alphaproteobacteria</taxon>
        <taxon>Rhodospirillales</taxon>
        <taxon>Dongiaceae</taxon>
        <taxon>Dongia</taxon>
    </lineage>
</organism>
<feature type="region of interest" description="Disordered" evidence="1">
    <location>
        <begin position="147"/>
        <end position="174"/>
    </location>
</feature>
<dbReference type="Pfam" id="PF13801">
    <property type="entry name" value="Metal_resist"/>
    <property type="match status" value="1"/>
</dbReference>
<accession>A0ABU5E7Z0</accession>
<keyword evidence="2" id="KW-0812">Transmembrane</keyword>
<protein>
    <submittedName>
        <fullName evidence="3">Periplasmic heavy metal sensor</fullName>
    </submittedName>
</protein>
<dbReference type="EMBL" id="JAXCLW010000001">
    <property type="protein sequence ID" value="MDY0882462.1"/>
    <property type="molecule type" value="Genomic_DNA"/>
</dbReference>
<keyword evidence="2" id="KW-0472">Membrane</keyword>
<feature type="compositionally biased region" description="Polar residues" evidence="1">
    <location>
        <begin position="165"/>
        <end position="174"/>
    </location>
</feature>
<comment type="caution">
    <text evidence="3">The sequence shown here is derived from an EMBL/GenBank/DDBJ whole genome shotgun (WGS) entry which is preliminary data.</text>
</comment>
<evidence type="ECO:0000313" key="4">
    <source>
        <dbReference type="Proteomes" id="UP001279642"/>
    </source>
</evidence>
<name>A0ABU5E7Z0_9PROT</name>